<evidence type="ECO:0000256" key="7">
    <source>
        <dbReference type="ARBA" id="ARBA00023004"/>
    </source>
</evidence>
<evidence type="ECO:0000256" key="9">
    <source>
        <dbReference type="ARBA" id="ARBA00023136"/>
    </source>
</evidence>
<accession>A0AAD8HEX3</accession>
<evidence type="ECO:0000256" key="1">
    <source>
        <dbReference type="ARBA" id="ARBA00001971"/>
    </source>
</evidence>
<keyword evidence="9 10" id="KW-0472">Membrane</keyword>
<keyword evidence="5" id="KW-0479">Metal-binding</keyword>
<dbReference type="Pfam" id="PF00067">
    <property type="entry name" value="p450"/>
    <property type="match status" value="1"/>
</dbReference>
<dbReference type="InterPro" id="IPR036396">
    <property type="entry name" value="Cyt_P450_sf"/>
</dbReference>
<dbReference type="AlphaFoldDB" id="A0AAD8HEX3"/>
<reference evidence="11" key="1">
    <citation type="submission" date="2023-02" db="EMBL/GenBank/DDBJ databases">
        <title>Genome of toxic invasive species Heracleum sosnowskyi carries increased number of genes despite the absence of recent whole-genome duplications.</title>
        <authorList>
            <person name="Schelkunov M."/>
            <person name="Shtratnikova V."/>
            <person name="Makarenko M."/>
            <person name="Klepikova A."/>
            <person name="Omelchenko D."/>
            <person name="Novikova G."/>
            <person name="Obukhova E."/>
            <person name="Bogdanov V."/>
            <person name="Penin A."/>
            <person name="Logacheva M."/>
        </authorList>
    </citation>
    <scope>NUCLEOTIDE SEQUENCE</scope>
    <source>
        <strain evidence="11">Hsosn_3</strain>
        <tissue evidence="11">Leaf</tissue>
    </source>
</reference>
<keyword evidence="10" id="KW-0812">Transmembrane</keyword>
<keyword evidence="8" id="KW-0503">Monooxygenase</keyword>
<gene>
    <name evidence="11" type="ORF">POM88_041793</name>
</gene>
<evidence type="ECO:0000256" key="2">
    <source>
        <dbReference type="ARBA" id="ARBA00004370"/>
    </source>
</evidence>
<dbReference type="GO" id="GO:0020037">
    <property type="term" value="F:heme binding"/>
    <property type="evidence" value="ECO:0007669"/>
    <property type="project" value="InterPro"/>
</dbReference>
<dbReference type="GO" id="GO:0016705">
    <property type="term" value="F:oxidoreductase activity, acting on paired donors, with incorporation or reduction of molecular oxygen"/>
    <property type="evidence" value="ECO:0007669"/>
    <property type="project" value="InterPro"/>
</dbReference>
<dbReference type="GO" id="GO:0004497">
    <property type="term" value="F:monooxygenase activity"/>
    <property type="evidence" value="ECO:0007669"/>
    <property type="project" value="UniProtKB-KW"/>
</dbReference>
<dbReference type="GO" id="GO:0016020">
    <property type="term" value="C:membrane"/>
    <property type="evidence" value="ECO:0007669"/>
    <property type="project" value="UniProtKB-SubCell"/>
</dbReference>
<comment type="subcellular location">
    <subcellularLocation>
        <location evidence="2">Membrane</location>
    </subcellularLocation>
</comment>
<keyword evidence="10" id="KW-1133">Transmembrane helix</keyword>
<organism evidence="11 12">
    <name type="scientific">Heracleum sosnowskyi</name>
    <dbReference type="NCBI Taxonomy" id="360622"/>
    <lineage>
        <taxon>Eukaryota</taxon>
        <taxon>Viridiplantae</taxon>
        <taxon>Streptophyta</taxon>
        <taxon>Embryophyta</taxon>
        <taxon>Tracheophyta</taxon>
        <taxon>Spermatophyta</taxon>
        <taxon>Magnoliopsida</taxon>
        <taxon>eudicotyledons</taxon>
        <taxon>Gunneridae</taxon>
        <taxon>Pentapetalae</taxon>
        <taxon>asterids</taxon>
        <taxon>campanulids</taxon>
        <taxon>Apiales</taxon>
        <taxon>Apiaceae</taxon>
        <taxon>Apioideae</taxon>
        <taxon>apioid superclade</taxon>
        <taxon>Tordylieae</taxon>
        <taxon>Tordyliinae</taxon>
        <taxon>Heracleum</taxon>
    </lineage>
</organism>
<dbReference type="PANTHER" id="PTHR47943">
    <property type="entry name" value="CYTOCHROME P450 93A3-LIKE"/>
    <property type="match status" value="1"/>
</dbReference>
<evidence type="ECO:0000256" key="4">
    <source>
        <dbReference type="ARBA" id="ARBA00022617"/>
    </source>
</evidence>
<comment type="cofactor">
    <cofactor evidence="1">
        <name>heme</name>
        <dbReference type="ChEBI" id="CHEBI:30413"/>
    </cofactor>
</comment>
<evidence type="ECO:0000256" key="5">
    <source>
        <dbReference type="ARBA" id="ARBA00022723"/>
    </source>
</evidence>
<dbReference type="Gene3D" id="1.10.630.10">
    <property type="entry name" value="Cytochrome P450"/>
    <property type="match status" value="1"/>
</dbReference>
<reference evidence="11" key="2">
    <citation type="submission" date="2023-05" db="EMBL/GenBank/DDBJ databases">
        <authorList>
            <person name="Schelkunov M.I."/>
        </authorList>
    </citation>
    <scope>NUCLEOTIDE SEQUENCE</scope>
    <source>
        <strain evidence="11">Hsosn_3</strain>
        <tissue evidence="11">Leaf</tissue>
    </source>
</reference>
<name>A0AAD8HEX3_9APIA</name>
<evidence type="ECO:0000256" key="10">
    <source>
        <dbReference type="SAM" id="Phobius"/>
    </source>
</evidence>
<keyword evidence="7" id="KW-0408">Iron</keyword>
<comment type="similarity">
    <text evidence="3">Belongs to the cytochrome P450 family.</text>
</comment>
<dbReference type="EMBL" id="JAUIZM010000009">
    <property type="protein sequence ID" value="KAK1366232.1"/>
    <property type="molecule type" value="Genomic_DNA"/>
</dbReference>
<keyword evidence="4" id="KW-0349">Heme</keyword>
<evidence type="ECO:0000256" key="8">
    <source>
        <dbReference type="ARBA" id="ARBA00023033"/>
    </source>
</evidence>
<evidence type="ECO:0000313" key="11">
    <source>
        <dbReference type="EMBL" id="KAK1366232.1"/>
    </source>
</evidence>
<protein>
    <submittedName>
        <fullName evidence="11">3,9-dihydroxypterocarpan 6A-monooxygenase</fullName>
    </submittedName>
</protein>
<evidence type="ECO:0000256" key="6">
    <source>
        <dbReference type="ARBA" id="ARBA00023002"/>
    </source>
</evidence>
<sequence length="109" mass="12089">MADYQGYIVIFLCFVIPVVVLQAIFKSRATSSLPPGPPKLPIIGHLHLLGPIPHQAFHKLSIRYGPLIHVFAGSNHCVIASSPEMAKEFRKTHIEMSLLLLQMDHIGNL</sequence>
<evidence type="ECO:0000313" key="12">
    <source>
        <dbReference type="Proteomes" id="UP001237642"/>
    </source>
</evidence>
<keyword evidence="12" id="KW-1185">Reference proteome</keyword>
<evidence type="ECO:0000256" key="3">
    <source>
        <dbReference type="ARBA" id="ARBA00010617"/>
    </source>
</evidence>
<proteinExistence type="inferred from homology"/>
<dbReference type="SUPFAM" id="SSF48264">
    <property type="entry name" value="Cytochrome P450"/>
    <property type="match status" value="1"/>
</dbReference>
<dbReference type="Proteomes" id="UP001237642">
    <property type="component" value="Unassembled WGS sequence"/>
</dbReference>
<comment type="caution">
    <text evidence="11">The sequence shown here is derived from an EMBL/GenBank/DDBJ whole genome shotgun (WGS) entry which is preliminary data.</text>
</comment>
<dbReference type="InterPro" id="IPR001128">
    <property type="entry name" value="Cyt_P450"/>
</dbReference>
<dbReference type="PANTHER" id="PTHR47943:SF8">
    <property type="entry name" value="CYTOCHROME P450"/>
    <property type="match status" value="1"/>
</dbReference>
<feature type="transmembrane region" description="Helical" evidence="10">
    <location>
        <begin position="6"/>
        <end position="25"/>
    </location>
</feature>
<keyword evidence="6" id="KW-0560">Oxidoreductase</keyword>
<dbReference type="GO" id="GO:0005506">
    <property type="term" value="F:iron ion binding"/>
    <property type="evidence" value="ECO:0007669"/>
    <property type="project" value="InterPro"/>
</dbReference>